<dbReference type="OrthoDB" id="10260017at2759"/>
<dbReference type="InterPro" id="IPR001447">
    <property type="entry name" value="Arylamine_N-AcTrfase"/>
</dbReference>
<dbReference type="PANTHER" id="PTHR11786:SF0">
    <property type="entry name" value="ARYLAMINE N-ACETYLTRANSFERASE 4-RELATED"/>
    <property type="match status" value="1"/>
</dbReference>
<evidence type="ECO:0000256" key="1">
    <source>
        <dbReference type="ARBA" id="ARBA00006547"/>
    </source>
</evidence>
<accession>A0A061BL12</accession>
<protein>
    <submittedName>
        <fullName evidence="2">RHTO0S15e01640g1_1</fullName>
    </submittedName>
</protein>
<sequence>MADGIPLDPWKQITLSRQQVEAYLTRIQLPQSTIDERPSLPLLAKLMQSQLENIPKDTTPMHVEDWEGPSKPIKLSSVLKMPEGVEAFDRIVTENKGAFCFAVNPTFAAFLRFFGFRVSELVGRTFKSLGNDPRTHPDGWKWGTLTHELMVADWEGSDARYLVDAAWGPWGCPVPVKLSSGETVLGLNEYEAFKIVNEGLPLSPHQTPPIDTMPGWTFYRFIPPPNTPLSLPITDSTPGYWSPQFHFHLLSIPLLDYRLLHHFSATHEVGSFYAFWLVTRLLPGTGGARRSMMFAEKEGQDVRRAKVYTTGGHEGKGSLEGRDVEWVDMETGPMREYLEREFGYKF</sequence>
<name>A0A061BL12_RHOTO</name>
<organism evidence="2">
    <name type="scientific">Rhodotorula toruloides</name>
    <name type="common">Yeast</name>
    <name type="synonym">Rhodosporidium toruloides</name>
    <dbReference type="NCBI Taxonomy" id="5286"/>
    <lineage>
        <taxon>Eukaryota</taxon>
        <taxon>Fungi</taxon>
        <taxon>Dikarya</taxon>
        <taxon>Basidiomycota</taxon>
        <taxon>Pucciniomycotina</taxon>
        <taxon>Microbotryomycetes</taxon>
        <taxon>Sporidiobolales</taxon>
        <taxon>Sporidiobolaceae</taxon>
        <taxon>Rhodotorula</taxon>
    </lineage>
</organism>
<dbReference type="Pfam" id="PF00797">
    <property type="entry name" value="Acetyltransf_2"/>
    <property type="match status" value="1"/>
</dbReference>
<dbReference type="InterPro" id="IPR038765">
    <property type="entry name" value="Papain-like_cys_pep_sf"/>
</dbReference>
<proteinExistence type="inferred from homology"/>
<dbReference type="PANTHER" id="PTHR11786">
    <property type="entry name" value="N-HYDROXYARYLAMINE O-ACETYLTRANSFERASE"/>
    <property type="match status" value="1"/>
</dbReference>
<comment type="similarity">
    <text evidence="1">Belongs to the arylamine N-acetyltransferase family.</text>
</comment>
<evidence type="ECO:0000313" key="2">
    <source>
        <dbReference type="EMBL" id="CDR47765.1"/>
    </source>
</evidence>
<dbReference type="Gene3D" id="3.30.2140.20">
    <property type="match status" value="1"/>
</dbReference>
<dbReference type="EMBL" id="LK052950">
    <property type="protein sequence ID" value="CDR47765.1"/>
    <property type="molecule type" value="Genomic_DNA"/>
</dbReference>
<dbReference type="GO" id="GO:0016407">
    <property type="term" value="F:acetyltransferase activity"/>
    <property type="evidence" value="ECO:0007669"/>
    <property type="project" value="InterPro"/>
</dbReference>
<reference evidence="2" key="1">
    <citation type="journal article" date="2014" name="Genome Announc.">
        <title>Draft genome sequence of Rhodosporidium toruloides CECT1137, an oleaginous yeast of biotechnological interest.</title>
        <authorList>
            <person name="Morin N."/>
            <person name="Calcas X."/>
            <person name="Devillers H."/>
            <person name="Durrens P."/>
            <person name="Sherman D.J."/>
            <person name="Nicaud J.-M."/>
            <person name="Neuveglise C."/>
        </authorList>
    </citation>
    <scope>NUCLEOTIDE SEQUENCE</scope>
    <source>
        <strain evidence="2">CECT1137</strain>
    </source>
</reference>
<dbReference type="SUPFAM" id="SSF54001">
    <property type="entry name" value="Cysteine proteinases"/>
    <property type="match status" value="1"/>
</dbReference>
<dbReference type="AlphaFoldDB" id="A0A061BL12"/>
<dbReference type="InterPro" id="IPR053710">
    <property type="entry name" value="Arylamine_NAT_domain_sf"/>
</dbReference>
<gene>
    <name evidence="2" type="ORF">RHTO0S_15e01640g</name>
</gene>